<accession>A0A8J5WBU3</accession>
<dbReference type="Proteomes" id="UP000729402">
    <property type="component" value="Unassembled WGS sequence"/>
</dbReference>
<keyword evidence="3" id="KW-1185">Reference proteome</keyword>
<evidence type="ECO:0000256" key="1">
    <source>
        <dbReference type="SAM" id="MobiDB-lite"/>
    </source>
</evidence>
<feature type="compositionally biased region" description="Basic and acidic residues" evidence="1">
    <location>
        <begin position="1"/>
        <end position="16"/>
    </location>
</feature>
<feature type="compositionally biased region" description="Polar residues" evidence="1">
    <location>
        <begin position="20"/>
        <end position="34"/>
    </location>
</feature>
<dbReference type="AlphaFoldDB" id="A0A8J5WBU3"/>
<proteinExistence type="predicted"/>
<feature type="region of interest" description="Disordered" evidence="1">
    <location>
        <begin position="1"/>
        <end position="34"/>
    </location>
</feature>
<reference evidence="2" key="1">
    <citation type="journal article" date="2021" name="bioRxiv">
        <title>Whole Genome Assembly and Annotation of Northern Wild Rice, Zizania palustris L., Supports a Whole Genome Duplication in the Zizania Genus.</title>
        <authorList>
            <person name="Haas M."/>
            <person name="Kono T."/>
            <person name="Macchietto M."/>
            <person name="Millas R."/>
            <person name="McGilp L."/>
            <person name="Shao M."/>
            <person name="Duquette J."/>
            <person name="Hirsch C.N."/>
            <person name="Kimball J."/>
        </authorList>
    </citation>
    <scope>NUCLEOTIDE SEQUENCE</scope>
    <source>
        <tissue evidence="2">Fresh leaf tissue</tissue>
    </source>
</reference>
<name>A0A8J5WBU3_ZIZPA</name>
<evidence type="ECO:0000313" key="2">
    <source>
        <dbReference type="EMBL" id="KAG8086049.1"/>
    </source>
</evidence>
<gene>
    <name evidence="2" type="ORF">GUJ93_ZPchr0010g10394</name>
</gene>
<comment type="caution">
    <text evidence="2">The sequence shown here is derived from an EMBL/GenBank/DDBJ whole genome shotgun (WGS) entry which is preliminary data.</text>
</comment>
<reference evidence="2" key="2">
    <citation type="submission" date="2021-02" db="EMBL/GenBank/DDBJ databases">
        <authorList>
            <person name="Kimball J.A."/>
            <person name="Haas M.W."/>
            <person name="Macchietto M."/>
            <person name="Kono T."/>
            <person name="Duquette J."/>
            <person name="Shao M."/>
        </authorList>
    </citation>
    <scope>NUCLEOTIDE SEQUENCE</scope>
    <source>
        <tissue evidence="2">Fresh leaf tissue</tissue>
    </source>
</reference>
<evidence type="ECO:0000313" key="3">
    <source>
        <dbReference type="Proteomes" id="UP000729402"/>
    </source>
</evidence>
<organism evidence="2 3">
    <name type="scientific">Zizania palustris</name>
    <name type="common">Northern wild rice</name>
    <dbReference type="NCBI Taxonomy" id="103762"/>
    <lineage>
        <taxon>Eukaryota</taxon>
        <taxon>Viridiplantae</taxon>
        <taxon>Streptophyta</taxon>
        <taxon>Embryophyta</taxon>
        <taxon>Tracheophyta</taxon>
        <taxon>Spermatophyta</taxon>
        <taxon>Magnoliopsida</taxon>
        <taxon>Liliopsida</taxon>
        <taxon>Poales</taxon>
        <taxon>Poaceae</taxon>
        <taxon>BOP clade</taxon>
        <taxon>Oryzoideae</taxon>
        <taxon>Oryzeae</taxon>
        <taxon>Zizaniinae</taxon>
        <taxon>Zizania</taxon>
    </lineage>
</organism>
<protein>
    <submittedName>
        <fullName evidence="2">Uncharacterized protein</fullName>
    </submittedName>
</protein>
<sequence>MRNEDSEDEHKWRREGSVTLADSQQPANNVCSDQLIGTSHSNDDYLNCLFSSDSSSSSTDQDPSHYGTDSRSGFITFASSTFGKSSTTSVVYINYFSSLS</sequence>
<dbReference type="EMBL" id="JAAALK010000082">
    <property type="protein sequence ID" value="KAG8086049.1"/>
    <property type="molecule type" value="Genomic_DNA"/>
</dbReference>